<evidence type="ECO:0000313" key="1">
    <source>
        <dbReference type="EMBL" id="KAI5676258.1"/>
    </source>
</evidence>
<reference evidence="2" key="1">
    <citation type="journal article" date="2023" name="Nat. Plants">
        <title>Single-cell RNA sequencing provides a high-resolution roadmap for understanding the multicellular compartmentation of specialized metabolism.</title>
        <authorList>
            <person name="Sun S."/>
            <person name="Shen X."/>
            <person name="Li Y."/>
            <person name="Li Y."/>
            <person name="Wang S."/>
            <person name="Li R."/>
            <person name="Zhang H."/>
            <person name="Shen G."/>
            <person name="Guo B."/>
            <person name="Wei J."/>
            <person name="Xu J."/>
            <person name="St-Pierre B."/>
            <person name="Chen S."/>
            <person name="Sun C."/>
        </authorList>
    </citation>
    <scope>NUCLEOTIDE SEQUENCE [LARGE SCALE GENOMIC DNA]</scope>
</reference>
<dbReference type="EMBL" id="CM044702">
    <property type="protein sequence ID" value="KAI5676258.1"/>
    <property type="molecule type" value="Genomic_DNA"/>
</dbReference>
<name>A0ACC0BUN9_CATRO</name>
<proteinExistence type="predicted"/>
<evidence type="ECO:0000313" key="2">
    <source>
        <dbReference type="Proteomes" id="UP001060085"/>
    </source>
</evidence>
<gene>
    <name evidence="1" type="ORF">M9H77_07208</name>
</gene>
<keyword evidence="2" id="KW-1185">Reference proteome</keyword>
<sequence>MRWDHVLSNNTFYFSATLTKLHLRDHLRRNNPTKTHFLSKDLPVYEFVIATLLGTNVMPRARGESEVSMGFSHDHERNWRRKKEDSIDDEEEEEEAIAEGGPTTTW</sequence>
<protein>
    <submittedName>
        <fullName evidence="1">Uncharacterized protein</fullName>
    </submittedName>
</protein>
<dbReference type="Proteomes" id="UP001060085">
    <property type="component" value="Linkage Group LG02"/>
</dbReference>
<organism evidence="1 2">
    <name type="scientific">Catharanthus roseus</name>
    <name type="common">Madagascar periwinkle</name>
    <name type="synonym">Vinca rosea</name>
    <dbReference type="NCBI Taxonomy" id="4058"/>
    <lineage>
        <taxon>Eukaryota</taxon>
        <taxon>Viridiplantae</taxon>
        <taxon>Streptophyta</taxon>
        <taxon>Embryophyta</taxon>
        <taxon>Tracheophyta</taxon>
        <taxon>Spermatophyta</taxon>
        <taxon>Magnoliopsida</taxon>
        <taxon>eudicotyledons</taxon>
        <taxon>Gunneridae</taxon>
        <taxon>Pentapetalae</taxon>
        <taxon>asterids</taxon>
        <taxon>lamiids</taxon>
        <taxon>Gentianales</taxon>
        <taxon>Apocynaceae</taxon>
        <taxon>Rauvolfioideae</taxon>
        <taxon>Vinceae</taxon>
        <taxon>Catharanthinae</taxon>
        <taxon>Catharanthus</taxon>
    </lineage>
</organism>
<accession>A0ACC0BUN9</accession>
<comment type="caution">
    <text evidence="1">The sequence shown here is derived from an EMBL/GenBank/DDBJ whole genome shotgun (WGS) entry which is preliminary data.</text>
</comment>